<dbReference type="GO" id="GO:0016020">
    <property type="term" value="C:membrane"/>
    <property type="evidence" value="ECO:0007669"/>
    <property type="project" value="UniProtKB-SubCell"/>
</dbReference>
<feature type="transmembrane region" description="Helical" evidence="12">
    <location>
        <begin position="97"/>
        <end position="117"/>
    </location>
</feature>
<organism evidence="14 15">
    <name type="scientific">Fragilariopsis cylindrus CCMP1102</name>
    <dbReference type="NCBI Taxonomy" id="635003"/>
    <lineage>
        <taxon>Eukaryota</taxon>
        <taxon>Sar</taxon>
        <taxon>Stramenopiles</taxon>
        <taxon>Ochrophyta</taxon>
        <taxon>Bacillariophyta</taxon>
        <taxon>Bacillariophyceae</taxon>
        <taxon>Bacillariophycidae</taxon>
        <taxon>Bacillariales</taxon>
        <taxon>Bacillariaceae</taxon>
        <taxon>Fragilariopsis</taxon>
    </lineage>
</organism>
<comment type="subcellular location">
    <subcellularLocation>
        <location evidence="2">Membrane</location>
        <topology evidence="2">Multi-pass membrane protein</topology>
    </subcellularLocation>
</comment>
<evidence type="ECO:0000259" key="13">
    <source>
        <dbReference type="Pfam" id="PF02163"/>
    </source>
</evidence>
<evidence type="ECO:0000256" key="8">
    <source>
        <dbReference type="ARBA" id="ARBA00022989"/>
    </source>
</evidence>
<name>A0A1E7FZ42_9STRA</name>
<keyword evidence="9" id="KW-0482">Metalloprotease</keyword>
<dbReference type="PANTHER" id="PTHR42837:SF2">
    <property type="entry name" value="MEMBRANE METALLOPROTEASE ARASP2, CHLOROPLASTIC-RELATED"/>
    <property type="match status" value="1"/>
</dbReference>
<reference evidence="14 15" key="1">
    <citation type="submission" date="2016-09" db="EMBL/GenBank/DDBJ databases">
        <title>Extensive genetic diversity and differential bi-allelic expression allows diatom success in the polar Southern Ocean.</title>
        <authorList>
            <consortium name="DOE Joint Genome Institute"/>
            <person name="Mock T."/>
            <person name="Otillar R.P."/>
            <person name="Strauss J."/>
            <person name="Dupont C."/>
            <person name="Frickenhaus S."/>
            <person name="Maumus F."/>
            <person name="Mcmullan M."/>
            <person name="Sanges R."/>
            <person name="Schmutz J."/>
            <person name="Toseland A."/>
            <person name="Valas R."/>
            <person name="Veluchamy A."/>
            <person name="Ward B.J."/>
            <person name="Allen A."/>
            <person name="Barry K."/>
            <person name="Falciatore A."/>
            <person name="Ferrante M."/>
            <person name="Fortunato A.E."/>
            <person name="Gloeckner G."/>
            <person name="Gruber A."/>
            <person name="Hipkin R."/>
            <person name="Janech M."/>
            <person name="Kroth P."/>
            <person name="Leese F."/>
            <person name="Lindquist E."/>
            <person name="Lyon B.R."/>
            <person name="Martin J."/>
            <person name="Mayer C."/>
            <person name="Parker M."/>
            <person name="Quesneville H."/>
            <person name="Raymond J."/>
            <person name="Uhlig C."/>
            <person name="Valentin K.U."/>
            <person name="Worden A.Z."/>
            <person name="Armbrust E.V."/>
            <person name="Bowler C."/>
            <person name="Green B."/>
            <person name="Moulton V."/>
            <person name="Van Oosterhout C."/>
            <person name="Grigoriev I."/>
        </authorList>
    </citation>
    <scope>NUCLEOTIDE SEQUENCE [LARGE SCALE GENOMIC DNA]</scope>
    <source>
        <strain evidence="14 15">CCMP1102</strain>
    </source>
</reference>
<keyword evidence="5 12" id="KW-0812">Transmembrane</keyword>
<evidence type="ECO:0000256" key="7">
    <source>
        <dbReference type="ARBA" id="ARBA00022833"/>
    </source>
</evidence>
<evidence type="ECO:0000256" key="3">
    <source>
        <dbReference type="ARBA" id="ARBA00009989"/>
    </source>
</evidence>
<keyword evidence="4" id="KW-0645">Protease</keyword>
<sequence length="367" mass="38772">PLGALAVLAGIVLVHESGHYLAARAFNISVEEFSIGFGPKILGFEKFGNEFNLRALPLGGYVRFPENFDILDYSENFEIEYSDDPQLLQNRPWQERAVVLSGGVIFNLLLAFGIYFGEIGPLGGSGLPRAVFDDGVIVAQSPRSGGPSDGALLKGDIITGINGGQKQVSDFISTIRDTPDGEIATTTTTSSKPVSTTKTVSIQPQRNDGSTQTIGVSLRPNLEKVERLKSNNPIVAFKLAFEYLLDIFTQTLLGTVSVLASFISPSGSAPGQKISGPIGLIQQGSSVVATKDWTAVWMFAAGLSVNLGVLNALPLPALDGGQLAFVIAEAISGKKVDQKFQEGLTSVAVLFLLWLSVSAAVGDVSGL</sequence>
<dbReference type="OrthoDB" id="445896at2759"/>
<dbReference type="Proteomes" id="UP000095751">
    <property type="component" value="Unassembled WGS sequence"/>
</dbReference>
<feature type="compositionally biased region" description="Polar residues" evidence="11">
    <location>
        <begin position="202"/>
        <end position="214"/>
    </location>
</feature>
<proteinExistence type="inferred from homology"/>
<keyword evidence="15" id="KW-1185">Reference proteome</keyword>
<evidence type="ECO:0000313" key="15">
    <source>
        <dbReference type="Proteomes" id="UP000095751"/>
    </source>
</evidence>
<accession>A0A1E7FZ42</accession>
<dbReference type="CDD" id="cd06163">
    <property type="entry name" value="S2P-M50_PDZ_RseP-like"/>
    <property type="match status" value="1"/>
</dbReference>
<feature type="region of interest" description="Disordered" evidence="11">
    <location>
        <begin position="182"/>
        <end position="214"/>
    </location>
</feature>
<dbReference type="InterPro" id="IPR008915">
    <property type="entry name" value="Peptidase_M50"/>
</dbReference>
<dbReference type="KEGG" id="fcy:FRACYDRAFT_158755"/>
<evidence type="ECO:0000256" key="5">
    <source>
        <dbReference type="ARBA" id="ARBA00022692"/>
    </source>
</evidence>
<feature type="non-terminal residue" evidence="14">
    <location>
        <position position="1"/>
    </location>
</feature>
<dbReference type="Gene3D" id="2.30.42.10">
    <property type="match status" value="1"/>
</dbReference>
<dbReference type="GO" id="GO:0004222">
    <property type="term" value="F:metalloendopeptidase activity"/>
    <property type="evidence" value="ECO:0007669"/>
    <property type="project" value="InterPro"/>
</dbReference>
<dbReference type="EMBL" id="KV784353">
    <property type="protein sequence ID" value="OEU23073.1"/>
    <property type="molecule type" value="Genomic_DNA"/>
</dbReference>
<comment type="similarity">
    <text evidence="3">Belongs to the peptidase M50A family.</text>
</comment>
<evidence type="ECO:0000256" key="12">
    <source>
        <dbReference type="SAM" id="Phobius"/>
    </source>
</evidence>
<evidence type="ECO:0000313" key="14">
    <source>
        <dbReference type="EMBL" id="OEU23073.1"/>
    </source>
</evidence>
<keyword evidence="7" id="KW-0862">Zinc</keyword>
<keyword evidence="10 12" id="KW-0472">Membrane</keyword>
<dbReference type="AlphaFoldDB" id="A0A1E7FZ42"/>
<protein>
    <submittedName>
        <fullName evidence="14">Peptidase M50</fullName>
    </submittedName>
</protein>
<dbReference type="PANTHER" id="PTHR42837">
    <property type="entry name" value="REGULATOR OF SIGMA-E PROTEASE RSEP"/>
    <property type="match status" value="1"/>
</dbReference>
<evidence type="ECO:0000256" key="6">
    <source>
        <dbReference type="ARBA" id="ARBA00022801"/>
    </source>
</evidence>
<evidence type="ECO:0000256" key="2">
    <source>
        <dbReference type="ARBA" id="ARBA00004141"/>
    </source>
</evidence>
<evidence type="ECO:0000256" key="4">
    <source>
        <dbReference type="ARBA" id="ARBA00022670"/>
    </source>
</evidence>
<dbReference type="InterPro" id="IPR036034">
    <property type="entry name" value="PDZ_sf"/>
</dbReference>
<dbReference type="Pfam" id="PF02163">
    <property type="entry name" value="Peptidase_M50"/>
    <property type="match status" value="1"/>
</dbReference>
<dbReference type="InterPro" id="IPR004387">
    <property type="entry name" value="Pept_M50_Zn"/>
</dbReference>
<keyword evidence="6" id="KW-0378">Hydrolase</keyword>
<dbReference type="GO" id="GO:0006508">
    <property type="term" value="P:proteolysis"/>
    <property type="evidence" value="ECO:0007669"/>
    <property type="project" value="UniProtKB-KW"/>
</dbReference>
<evidence type="ECO:0000256" key="9">
    <source>
        <dbReference type="ARBA" id="ARBA00023049"/>
    </source>
</evidence>
<evidence type="ECO:0000256" key="11">
    <source>
        <dbReference type="SAM" id="MobiDB-lite"/>
    </source>
</evidence>
<keyword evidence="8 12" id="KW-1133">Transmembrane helix</keyword>
<gene>
    <name evidence="14" type="ORF">FRACYDRAFT_158755</name>
</gene>
<feature type="non-terminal residue" evidence="14">
    <location>
        <position position="367"/>
    </location>
</feature>
<feature type="compositionally biased region" description="Low complexity" evidence="11">
    <location>
        <begin position="185"/>
        <end position="201"/>
    </location>
</feature>
<evidence type="ECO:0000256" key="10">
    <source>
        <dbReference type="ARBA" id="ARBA00023136"/>
    </source>
</evidence>
<comment type="cofactor">
    <cofactor evidence="1">
        <name>Zn(2+)</name>
        <dbReference type="ChEBI" id="CHEBI:29105"/>
    </cofactor>
</comment>
<feature type="domain" description="Peptidase M50" evidence="13">
    <location>
        <begin position="4"/>
        <end position="354"/>
    </location>
</feature>
<evidence type="ECO:0000256" key="1">
    <source>
        <dbReference type="ARBA" id="ARBA00001947"/>
    </source>
</evidence>
<dbReference type="InParanoid" id="A0A1E7FZ42"/>